<proteinExistence type="predicted"/>
<dbReference type="Pfam" id="PF00583">
    <property type="entry name" value="Acetyltransf_1"/>
    <property type="match status" value="1"/>
</dbReference>
<dbReference type="PANTHER" id="PTHR43233:SF1">
    <property type="entry name" value="FAMILY N-ACETYLTRANSFERASE, PUTATIVE (AFU_ORTHOLOGUE AFUA_6G03350)-RELATED"/>
    <property type="match status" value="1"/>
</dbReference>
<keyword evidence="3" id="KW-1185">Reference proteome</keyword>
<dbReference type="EMBL" id="LT598449">
    <property type="protein sequence ID" value="SCU78110.1"/>
    <property type="molecule type" value="Genomic_DNA"/>
</dbReference>
<dbReference type="PANTHER" id="PTHR43233">
    <property type="entry name" value="FAMILY N-ACETYLTRANSFERASE, PUTATIVE (AFU_ORTHOLOGUE AFUA_6G03350)-RELATED"/>
    <property type="match status" value="1"/>
</dbReference>
<evidence type="ECO:0000313" key="3">
    <source>
        <dbReference type="Proteomes" id="UP000189911"/>
    </source>
</evidence>
<dbReference type="AlphaFoldDB" id="A0A1G4INB6"/>
<dbReference type="InterPro" id="IPR053144">
    <property type="entry name" value="Acetyltransferase_Butenolide"/>
</dbReference>
<dbReference type="CDD" id="cd04301">
    <property type="entry name" value="NAT_SF"/>
    <property type="match status" value="1"/>
</dbReference>
<accession>A0A1G4INB6</accession>
<dbReference type="PROSITE" id="PS51186">
    <property type="entry name" value="GNAT"/>
    <property type="match status" value="1"/>
</dbReference>
<evidence type="ECO:0000313" key="2">
    <source>
        <dbReference type="EMBL" id="SCU78110.1"/>
    </source>
</evidence>
<protein>
    <submittedName>
        <fullName evidence="2">LANO_0A02124g1_1</fullName>
    </submittedName>
</protein>
<feature type="domain" description="N-acetyltransferase" evidence="1">
    <location>
        <begin position="21"/>
        <end position="181"/>
    </location>
</feature>
<reference evidence="3" key="1">
    <citation type="submission" date="2016-03" db="EMBL/GenBank/DDBJ databases">
        <authorList>
            <person name="Devillers Hugo."/>
        </authorList>
    </citation>
    <scope>NUCLEOTIDE SEQUENCE [LARGE SCALE GENOMIC DNA]</scope>
</reference>
<dbReference type="SUPFAM" id="SSF55729">
    <property type="entry name" value="Acyl-CoA N-acyltransferases (Nat)"/>
    <property type="match status" value="1"/>
</dbReference>
<organism evidence="2 3">
    <name type="scientific">Lachancea nothofagi CBS 11611</name>
    <dbReference type="NCBI Taxonomy" id="1266666"/>
    <lineage>
        <taxon>Eukaryota</taxon>
        <taxon>Fungi</taxon>
        <taxon>Dikarya</taxon>
        <taxon>Ascomycota</taxon>
        <taxon>Saccharomycotina</taxon>
        <taxon>Saccharomycetes</taxon>
        <taxon>Saccharomycetales</taxon>
        <taxon>Saccharomycetaceae</taxon>
        <taxon>Lachancea</taxon>
    </lineage>
</organism>
<dbReference type="OrthoDB" id="10039976at2759"/>
<evidence type="ECO:0000259" key="1">
    <source>
        <dbReference type="PROSITE" id="PS51186"/>
    </source>
</evidence>
<gene>
    <name evidence="2" type="ORF">LANO_0A02124G</name>
</gene>
<dbReference type="InterPro" id="IPR016181">
    <property type="entry name" value="Acyl_CoA_acyltransferase"/>
</dbReference>
<sequence>MAGELNPSYQSVWRKDSFVVSTNRALIPVSTLNDWFASDHVYWTNALPERVLQEALDNSLCFGLYDLGDECDSFIDSPTDKIDAARFIGFARCVTDYSTLFFLTDVHVVPAYQGKGLGRWLVSCVQEVIDSAHNLRRSLLLTSDWERSVPFYEDIMGMTVLESTKEKKGPGLAFLHRPGKK</sequence>
<dbReference type="Gene3D" id="3.40.630.30">
    <property type="match status" value="1"/>
</dbReference>
<dbReference type="Proteomes" id="UP000189911">
    <property type="component" value="Chromosome A"/>
</dbReference>
<name>A0A1G4INB6_9SACH</name>
<dbReference type="GO" id="GO:0016747">
    <property type="term" value="F:acyltransferase activity, transferring groups other than amino-acyl groups"/>
    <property type="evidence" value="ECO:0007669"/>
    <property type="project" value="InterPro"/>
</dbReference>
<dbReference type="InterPro" id="IPR000182">
    <property type="entry name" value="GNAT_dom"/>
</dbReference>